<dbReference type="InterPro" id="IPR036457">
    <property type="entry name" value="PPM-type-like_dom_sf"/>
</dbReference>
<evidence type="ECO:0000313" key="16">
    <source>
        <dbReference type="Proteomes" id="UP001148786"/>
    </source>
</evidence>
<dbReference type="GO" id="GO:0046872">
    <property type="term" value="F:metal ion binding"/>
    <property type="evidence" value="ECO:0007669"/>
    <property type="project" value="UniProtKB-KW"/>
</dbReference>
<dbReference type="SMART" id="SM00331">
    <property type="entry name" value="PP2C_SIG"/>
    <property type="match status" value="1"/>
</dbReference>
<dbReference type="PROSITE" id="PS01032">
    <property type="entry name" value="PPM_1"/>
    <property type="match status" value="1"/>
</dbReference>
<keyword evidence="7 11" id="KW-0378">Hydrolase</keyword>
<evidence type="ECO:0000313" key="15">
    <source>
        <dbReference type="EMBL" id="KAJ3517202.1"/>
    </source>
</evidence>
<dbReference type="Gene3D" id="3.60.40.10">
    <property type="entry name" value="PPM-type phosphatase domain"/>
    <property type="match status" value="1"/>
</dbReference>
<comment type="function">
    <text evidence="1">Probably involved in transport through the plasma membrane.</text>
</comment>
<sequence length="908" mass="97804">MTPRFTDSPNARSKSITAADLDTHGVLNRHSTNHPTFRVGVSEDKGTRRTMEDAHSFVVDFDSIRGQGFFAVFDGHAGKHAAEWCGSHFHEYLLDAIHASATAPIPDVLNQTFHAVDESLSRMCEESEGKIHSGCTAVTAFLRVEDAGGHQSFLTPPSSPSPDSPVDDATEPPASSSPLASSVESISPKDGVEGKTSKKVKKEKSLSTSRIRKALRSLGGGSRLSSSSFSGSSSPNSSLKTAGDSPNITIPPASGRRVLYSANAGDARGVLCRAGKAVRLTYDHKGSDKQEAKRITDAGGFVMSGRVNGVLAVTRSLGDSSMKEFVVGAPYTTETELCQEDEFLVLACDGLWDVIGDQAAIELVRDIEDAQQASDKLLKHALSHHTTDNVTVIVTPYIRLDPMYQQPAPYPGPTPEYAQQPYYAPPPQPYGGGDVKNPYEGDRFKPKKKINDPIFLVLFVLQLLGFAALSGIALNEWVSQGGLGGGLGKSGGQTGTSVTLNRSTVYLLLLITAAAVLLSVVYLMLTRMFTKMIMHITLVLTILLNIGICIYYWITKYYSGAIIFTIIAVLSVLSYFGFRSRIPLASLLLQVVMDVSKHHLSVYAVAFTALFLQAALSVWFTFTVIATYAKWTPGSPSCATSSCSSGKVAGLLFFETFSFLWTSQVIGNVSLATLAGGPYGSWYYFGPRELGEMPKHPTMSAFGRASTLSLGSIAFGSLIVTILDLLRLILNAAQANANAEGHPVEACLACCAACFVGILQSMVEYFNRYAYIEIALYGKPYIAAAKDTWRMFKDRGIDALVNDSLVGMTLMWGAYAIGLMSSLFAYLYLRFTAPSYNVDGQYTAPVVLFAFLIGLVCSMTMSSAIEAGVSTIFVGLGEDPQVLSNRAPELFALIAETYPDVVQGVPRH</sequence>
<dbReference type="GO" id="GO:0022857">
    <property type="term" value="F:transmembrane transporter activity"/>
    <property type="evidence" value="ECO:0007669"/>
    <property type="project" value="InterPro"/>
</dbReference>
<gene>
    <name evidence="15" type="ORF">NLJ89_g649</name>
</gene>
<comment type="similarity">
    <text evidence="3">Belongs to the CTL (choline transporter-like) family.</text>
</comment>
<evidence type="ECO:0000259" key="14">
    <source>
        <dbReference type="PROSITE" id="PS51746"/>
    </source>
</evidence>
<feature type="transmembrane region" description="Helical" evidence="13">
    <location>
        <begin position="706"/>
        <end position="730"/>
    </location>
</feature>
<keyword evidence="6" id="KW-0479">Metal-binding</keyword>
<evidence type="ECO:0000256" key="8">
    <source>
        <dbReference type="ARBA" id="ARBA00022912"/>
    </source>
</evidence>
<comment type="subcellular location">
    <subcellularLocation>
        <location evidence="2">Membrane</location>
        <topology evidence="2">Multi-pass membrane protein</topology>
    </subcellularLocation>
</comment>
<keyword evidence="5 13" id="KW-0812">Transmembrane</keyword>
<keyword evidence="10 13" id="KW-0472">Membrane</keyword>
<dbReference type="Pfam" id="PF00481">
    <property type="entry name" value="PP2C"/>
    <property type="match status" value="2"/>
</dbReference>
<evidence type="ECO:0000256" key="7">
    <source>
        <dbReference type="ARBA" id="ARBA00022801"/>
    </source>
</evidence>
<organism evidence="15 16">
    <name type="scientific">Agrocybe chaxingu</name>
    <dbReference type="NCBI Taxonomy" id="84603"/>
    <lineage>
        <taxon>Eukaryota</taxon>
        <taxon>Fungi</taxon>
        <taxon>Dikarya</taxon>
        <taxon>Basidiomycota</taxon>
        <taxon>Agaricomycotina</taxon>
        <taxon>Agaricomycetes</taxon>
        <taxon>Agaricomycetidae</taxon>
        <taxon>Agaricales</taxon>
        <taxon>Agaricineae</taxon>
        <taxon>Strophariaceae</taxon>
        <taxon>Agrocybe</taxon>
    </lineage>
</organism>
<comment type="caution">
    <text evidence="15">The sequence shown here is derived from an EMBL/GenBank/DDBJ whole genome shotgun (WGS) entry which is preliminary data.</text>
</comment>
<feature type="domain" description="PPM-type phosphatase" evidence="14">
    <location>
        <begin position="38"/>
        <end position="397"/>
    </location>
</feature>
<dbReference type="InterPro" id="IPR001932">
    <property type="entry name" value="PPM-type_phosphatase-like_dom"/>
</dbReference>
<dbReference type="SMART" id="SM00332">
    <property type="entry name" value="PP2Cc"/>
    <property type="match status" value="1"/>
</dbReference>
<evidence type="ECO:0000256" key="4">
    <source>
        <dbReference type="ARBA" id="ARBA00015388"/>
    </source>
</evidence>
<feature type="transmembrane region" description="Helical" evidence="13">
    <location>
        <begin position="742"/>
        <end position="759"/>
    </location>
</feature>
<dbReference type="PANTHER" id="PTHR12385">
    <property type="entry name" value="CHOLINE TRANSPORTER-LIKE (SLC FAMILY 44)"/>
    <property type="match status" value="1"/>
</dbReference>
<evidence type="ECO:0000256" key="5">
    <source>
        <dbReference type="ARBA" id="ARBA00022692"/>
    </source>
</evidence>
<protein>
    <recommendedName>
        <fullName evidence="4">Protein PNS1</fullName>
    </recommendedName>
</protein>
<evidence type="ECO:0000256" key="12">
    <source>
        <dbReference type="SAM" id="MobiDB-lite"/>
    </source>
</evidence>
<dbReference type="Pfam" id="PF04515">
    <property type="entry name" value="Choline_transpo"/>
    <property type="match status" value="1"/>
</dbReference>
<dbReference type="Proteomes" id="UP001148786">
    <property type="component" value="Unassembled WGS sequence"/>
</dbReference>
<evidence type="ECO:0000256" key="10">
    <source>
        <dbReference type="ARBA" id="ARBA00023136"/>
    </source>
</evidence>
<name>A0A9W8TEJ8_9AGAR</name>
<dbReference type="AlphaFoldDB" id="A0A9W8TEJ8"/>
<dbReference type="SUPFAM" id="SSF81606">
    <property type="entry name" value="PP2C-like"/>
    <property type="match status" value="1"/>
</dbReference>
<feature type="compositionally biased region" description="Low complexity" evidence="12">
    <location>
        <begin position="171"/>
        <end position="188"/>
    </location>
</feature>
<feature type="transmembrane region" description="Helical" evidence="13">
    <location>
        <begin position="805"/>
        <end position="829"/>
    </location>
</feature>
<accession>A0A9W8TEJ8</accession>
<dbReference type="EMBL" id="JANKHO010000027">
    <property type="protein sequence ID" value="KAJ3517202.1"/>
    <property type="molecule type" value="Genomic_DNA"/>
</dbReference>
<dbReference type="CDD" id="cd00143">
    <property type="entry name" value="PP2Cc"/>
    <property type="match status" value="1"/>
</dbReference>
<feature type="transmembrane region" description="Helical" evidence="13">
    <location>
        <begin position="665"/>
        <end position="685"/>
    </location>
</feature>
<dbReference type="InterPro" id="IPR000222">
    <property type="entry name" value="PP2C_BS"/>
</dbReference>
<proteinExistence type="inferred from homology"/>
<feature type="region of interest" description="Disordered" evidence="12">
    <location>
        <begin position="149"/>
        <end position="253"/>
    </location>
</feature>
<evidence type="ECO:0000256" key="2">
    <source>
        <dbReference type="ARBA" id="ARBA00004141"/>
    </source>
</evidence>
<feature type="transmembrane region" description="Helical" evidence="13">
    <location>
        <begin position="849"/>
        <end position="876"/>
    </location>
</feature>
<keyword evidence="16" id="KW-1185">Reference proteome</keyword>
<reference evidence="15" key="1">
    <citation type="submission" date="2022-07" db="EMBL/GenBank/DDBJ databases">
        <title>Genome Sequence of Agrocybe chaxingu.</title>
        <authorList>
            <person name="Buettner E."/>
        </authorList>
    </citation>
    <scope>NUCLEOTIDE SEQUENCE</scope>
    <source>
        <strain evidence="15">MP-N11</strain>
    </source>
</reference>
<evidence type="ECO:0000256" key="9">
    <source>
        <dbReference type="ARBA" id="ARBA00022989"/>
    </source>
</evidence>
<dbReference type="GO" id="GO:0004721">
    <property type="term" value="F:phosphoprotein phosphatase activity"/>
    <property type="evidence" value="ECO:0007669"/>
    <property type="project" value="UniProtKB-KW"/>
</dbReference>
<feature type="transmembrane region" description="Helical" evidence="13">
    <location>
        <begin position="453"/>
        <end position="474"/>
    </location>
</feature>
<dbReference type="PANTHER" id="PTHR12385:SF4">
    <property type="entry name" value="PROTEIN PNS1"/>
    <property type="match status" value="1"/>
</dbReference>
<evidence type="ECO:0000256" key="13">
    <source>
        <dbReference type="SAM" id="Phobius"/>
    </source>
</evidence>
<keyword evidence="9 13" id="KW-1133">Transmembrane helix</keyword>
<evidence type="ECO:0000256" key="6">
    <source>
        <dbReference type="ARBA" id="ARBA00022723"/>
    </source>
</evidence>
<dbReference type="PROSITE" id="PS51746">
    <property type="entry name" value="PPM_2"/>
    <property type="match status" value="1"/>
</dbReference>
<evidence type="ECO:0000256" key="3">
    <source>
        <dbReference type="ARBA" id="ARBA00007168"/>
    </source>
</evidence>
<dbReference type="OrthoDB" id="44736at2759"/>
<feature type="compositionally biased region" description="Low complexity" evidence="12">
    <location>
        <begin position="223"/>
        <end position="239"/>
    </location>
</feature>
<feature type="transmembrane region" description="Helical" evidence="13">
    <location>
        <begin position="532"/>
        <end position="554"/>
    </location>
</feature>
<comment type="similarity">
    <text evidence="11">Belongs to the PP2C family.</text>
</comment>
<feature type="transmembrane region" description="Helical" evidence="13">
    <location>
        <begin position="599"/>
        <end position="622"/>
    </location>
</feature>
<dbReference type="InterPro" id="IPR007603">
    <property type="entry name" value="Choline_transptr-like"/>
</dbReference>
<evidence type="ECO:0000256" key="1">
    <source>
        <dbReference type="ARBA" id="ARBA00002957"/>
    </source>
</evidence>
<feature type="transmembrane region" description="Helical" evidence="13">
    <location>
        <begin position="505"/>
        <end position="525"/>
    </location>
</feature>
<feature type="transmembrane region" description="Helical" evidence="13">
    <location>
        <begin position="560"/>
        <end position="578"/>
    </location>
</feature>
<keyword evidence="8 11" id="KW-0904">Protein phosphatase</keyword>
<evidence type="ECO:0000256" key="11">
    <source>
        <dbReference type="RuleBase" id="RU003465"/>
    </source>
</evidence>
<dbReference type="GO" id="GO:0005886">
    <property type="term" value="C:plasma membrane"/>
    <property type="evidence" value="ECO:0007669"/>
    <property type="project" value="TreeGrafter"/>
</dbReference>